<dbReference type="Pfam" id="PF00754">
    <property type="entry name" value="F5_F8_type_C"/>
    <property type="match status" value="1"/>
</dbReference>
<accession>A0A3S4TG98</accession>
<gene>
    <name evidence="2" type="ORF">NCTC13071_02360</name>
</gene>
<dbReference type="InterPro" id="IPR000421">
    <property type="entry name" value="FA58C"/>
</dbReference>
<reference evidence="2 3" key="1">
    <citation type="submission" date="2018-12" db="EMBL/GenBank/DDBJ databases">
        <authorList>
            <consortium name="Pathogen Informatics"/>
        </authorList>
    </citation>
    <scope>NUCLEOTIDE SEQUENCE [LARGE SCALE GENOMIC DNA]</scope>
    <source>
        <strain evidence="2 3">NCTC13071</strain>
    </source>
</reference>
<dbReference type="GeneID" id="85013106"/>
<dbReference type="PROSITE" id="PS50022">
    <property type="entry name" value="FA58C_3"/>
    <property type="match status" value="1"/>
</dbReference>
<evidence type="ECO:0000313" key="3">
    <source>
        <dbReference type="Proteomes" id="UP000274578"/>
    </source>
</evidence>
<dbReference type="InterPro" id="IPR008979">
    <property type="entry name" value="Galactose-bd-like_sf"/>
</dbReference>
<organism evidence="2 3">
    <name type="scientific">Segatella oris</name>
    <dbReference type="NCBI Taxonomy" id="28135"/>
    <lineage>
        <taxon>Bacteria</taxon>
        <taxon>Pseudomonadati</taxon>
        <taxon>Bacteroidota</taxon>
        <taxon>Bacteroidia</taxon>
        <taxon>Bacteroidales</taxon>
        <taxon>Prevotellaceae</taxon>
        <taxon>Segatella</taxon>
    </lineage>
</organism>
<dbReference type="Pfam" id="PF16405">
    <property type="entry name" value="DUF5013"/>
    <property type="match status" value="1"/>
</dbReference>
<dbReference type="SUPFAM" id="SSF49785">
    <property type="entry name" value="Galactose-binding domain-like"/>
    <property type="match status" value="1"/>
</dbReference>
<dbReference type="RefSeq" id="WP_025879737.1">
    <property type="nucleotide sequence ID" value="NZ_LR134384.1"/>
</dbReference>
<dbReference type="InterPro" id="IPR032181">
    <property type="entry name" value="DUF5013"/>
</dbReference>
<evidence type="ECO:0000313" key="2">
    <source>
        <dbReference type="EMBL" id="VEH16335.1"/>
    </source>
</evidence>
<proteinExistence type="predicted"/>
<dbReference type="AlphaFoldDB" id="A0A3S4TG98"/>
<dbReference type="KEGG" id="poc:NCTC13071_02360"/>
<protein>
    <submittedName>
        <fullName evidence="2">F5/8 type C domain</fullName>
    </submittedName>
</protein>
<dbReference type="Proteomes" id="UP000274578">
    <property type="component" value="Chromosome 1"/>
</dbReference>
<feature type="domain" description="F5/8 type C" evidence="1">
    <location>
        <begin position="202"/>
        <end position="353"/>
    </location>
</feature>
<evidence type="ECO:0000259" key="1">
    <source>
        <dbReference type="PROSITE" id="PS50022"/>
    </source>
</evidence>
<dbReference type="Gene3D" id="2.60.120.260">
    <property type="entry name" value="Galactose-binding domain-like"/>
    <property type="match status" value="1"/>
</dbReference>
<name>A0A3S4TG98_9BACT</name>
<sequence length="539" mass="59585">MKRIIYFVLSAVLVVINVGCRDDKNNAPAMVSSLNALPGHNRTLIEFATPEGAVSGRVFYGAGKFKDFAIDKSAERQKVLLEQIAEGEQIIRVVTYNSSGNNSDPKGVKVTVYGANYSSNLANRTLLTLKRVSASSIRIDFDENKREDEQGVRVYFVNKSGSNDSVFIERSLNSVTVNDIDLAKPYYFCTIYKPTPTCIDEFTTTKIDAKEASMKIFAKDDWGIAGISDEMTGKEGARLFDNNVLTDWQSKPAGMPHWITVDMQLEKIFSGFTIVQSQAPKDMNFCKDFRFEVSNDNTNWETVKEGRLKAYSYKQTFSLDKPVTARYYKITILNAYETSTASVQIAEIDLFNDLKTSGTNGADMPALKNARAPFKGDGSDLFPNVGAGRMQKVADWTHSSNVRISLDNTENLFSPWCAPVWGAAAINNGKMYQTLDLLPGKYVLKVDVGRVSSDNCAEMYGVIATGTTLPDYNVVTTATQTLGQEKISDHLGVTRTIPFTVNTASKVSVGTVFNLRDMYAVNGTPWTFMTIRGFTLAAQ</sequence>
<dbReference type="EMBL" id="LR134384">
    <property type="protein sequence ID" value="VEH16335.1"/>
    <property type="molecule type" value="Genomic_DNA"/>
</dbReference>
<dbReference type="Pfam" id="PF16389">
    <property type="entry name" value="DUF4998"/>
    <property type="match status" value="1"/>
</dbReference>